<evidence type="ECO:0000313" key="3">
    <source>
        <dbReference type="Proteomes" id="UP001460270"/>
    </source>
</evidence>
<dbReference type="AlphaFoldDB" id="A0AAW0N1M8"/>
<reference evidence="3" key="1">
    <citation type="submission" date="2024-04" db="EMBL/GenBank/DDBJ databases">
        <title>Salinicola lusitanus LLJ914,a marine bacterium isolated from the Okinawa Trough.</title>
        <authorList>
            <person name="Li J."/>
        </authorList>
    </citation>
    <scope>NUCLEOTIDE SEQUENCE [LARGE SCALE GENOMIC DNA]</scope>
</reference>
<feature type="region of interest" description="Disordered" evidence="1">
    <location>
        <begin position="62"/>
        <end position="95"/>
    </location>
</feature>
<evidence type="ECO:0000313" key="2">
    <source>
        <dbReference type="EMBL" id="KAK7886596.1"/>
    </source>
</evidence>
<organism evidence="2 3">
    <name type="scientific">Mugilogobius chulae</name>
    <name type="common">yellowstripe goby</name>
    <dbReference type="NCBI Taxonomy" id="88201"/>
    <lineage>
        <taxon>Eukaryota</taxon>
        <taxon>Metazoa</taxon>
        <taxon>Chordata</taxon>
        <taxon>Craniata</taxon>
        <taxon>Vertebrata</taxon>
        <taxon>Euteleostomi</taxon>
        <taxon>Actinopterygii</taxon>
        <taxon>Neopterygii</taxon>
        <taxon>Teleostei</taxon>
        <taxon>Neoteleostei</taxon>
        <taxon>Acanthomorphata</taxon>
        <taxon>Gobiaria</taxon>
        <taxon>Gobiiformes</taxon>
        <taxon>Gobioidei</taxon>
        <taxon>Gobiidae</taxon>
        <taxon>Gobionellinae</taxon>
        <taxon>Mugilogobius</taxon>
    </lineage>
</organism>
<proteinExistence type="predicted"/>
<accession>A0AAW0N1M8</accession>
<dbReference type="EMBL" id="JBBPFD010000019">
    <property type="protein sequence ID" value="KAK7886596.1"/>
    <property type="molecule type" value="Genomic_DNA"/>
</dbReference>
<name>A0AAW0N1M8_9GOBI</name>
<evidence type="ECO:0000256" key="1">
    <source>
        <dbReference type="SAM" id="MobiDB-lite"/>
    </source>
</evidence>
<comment type="caution">
    <text evidence="2">The sequence shown here is derived from an EMBL/GenBank/DDBJ whole genome shotgun (WGS) entry which is preliminary data.</text>
</comment>
<dbReference type="Proteomes" id="UP001460270">
    <property type="component" value="Unassembled WGS sequence"/>
</dbReference>
<gene>
    <name evidence="2" type="ORF">WMY93_026217</name>
</gene>
<protein>
    <submittedName>
        <fullName evidence="2">Uncharacterized protein</fullName>
    </submittedName>
</protein>
<keyword evidence="3" id="KW-1185">Reference proteome</keyword>
<sequence length="203" mass="23459">MKRGQDRNTLGIPLEIGEELSHTRELRLELLLLHIVISQPRWLGHLLRMPPGHLKVFRTCPREETSGSHQDFQESWGGEETEQNQQTSAGGPLLMGLGRGGGKRQVCGGGGWSLTVKSSEIQRERKRYREKERQRYREMERDDMGIIWFLRRFKSGVMTADGPRLSPTHHKIYSFTVRSRNLAIFLPIFDRPLWKPAAAECFH</sequence>